<proteinExistence type="predicted"/>
<dbReference type="Proteomes" id="UP001345691">
    <property type="component" value="Unassembled WGS sequence"/>
</dbReference>
<dbReference type="Pfam" id="PF04082">
    <property type="entry name" value="Fungal_trans"/>
    <property type="match status" value="1"/>
</dbReference>
<evidence type="ECO:0000259" key="2">
    <source>
        <dbReference type="SMART" id="SM00906"/>
    </source>
</evidence>
<reference evidence="3 4" key="1">
    <citation type="submission" date="2023-08" db="EMBL/GenBank/DDBJ databases">
        <title>Black Yeasts Isolated from many extreme environments.</title>
        <authorList>
            <person name="Coleine C."/>
            <person name="Stajich J.E."/>
            <person name="Selbmann L."/>
        </authorList>
    </citation>
    <scope>NUCLEOTIDE SEQUENCE [LARGE SCALE GENOMIC DNA]</scope>
    <source>
        <strain evidence="3 4">CCFEE 6328</strain>
    </source>
</reference>
<organism evidence="3 4">
    <name type="scientific">Exophiala sideris</name>
    <dbReference type="NCBI Taxonomy" id="1016849"/>
    <lineage>
        <taxon>Eukaryota</taxon>
        <taxon>Fungi</taxon>
        <taxon>Dikarya</taxon>
        <taxon>Ascomycota</taxon>
        <taxon>Pezizomycotina</taxon>
        <taxon>Eurotiomycetes</taxon>
        <taxon>Chaetothyriomycetidae</taxon>
        <taxon>Chaetothyriales</taxon>
        <taxon>Herpotrichiellaceae</taxon>
        <taxon>Exophiala</taxon>
    </lineage>
</organism>
<gene>
    <name evidence="3" type="ORF">LTR69_010333</name>
</gene>
<dbReference type="SMART" id="SM00906">
    <property type="entry name" value="Fungal_trans"/>
    <property type="match status" value="1"/>
</dbReference>
<evidence type="ECO:0000313" key="3">
    <source>
        <dbReference type="EMBL" id="KAK5051307.1"/>
    </source>
</evidence>
<sequence>MSRPDDFFDAQRIEAMETLLQHFTGRTTLDKETLTRLVGSVQDEHCSSKTPTPIDVHDDALGQEASNEDEYYTIDPVSLTTAVYTGDLSHSHFSANFRRKLREGLRDSDIELQSLHGVPHSTDPDRASRLYSNSSIVATAAGYIPPKEVASFLIDTFFEYGQTNYSYIDEQTLREKLDRFYASPKSINTRDSSWVCTALMLFAVGTQFAHLSSTYRDDGEKGSKTSEVEMSRTLSPDDSTALTFYHAAKSLMSDVIAIASVESVQAFLMFGMYTLPLHPDGLAYTYFGVALRLATLNGMHRSLRHRAGIGAKSAEIRNRIWWTTYTLERRVCALHGRPVSVSNADVDAEAPSDFPALRSQKRIDIIPNFSVMIRLTAFLEAARDRLYVTFVMRDETSSGPILAVWFTINVADRSLWRKTIKRTASAGSSLDSIWRLKQDLHGYWQSLPSGICCRDLTPNRQLFRLSTHLALTYHLAHIFIGRTFIFSFPQGSATVTPTSTHEQTRHSSSEFRDDLVNGSIQSALSVVDLCQTLKNEGLLARASYTEFTTCWAALLVILAQRMHEPSARLRMASEQGLKLIKSMSLGIYGASAEKMAIEAMETALRRLDEGATTHQQGIPIRGNPVASSYDQFRSWAMLWKNDSGDVMHPSASNVPVPPTELPVSLDTADFANLEPLQDLGWDMYSPSFPFEFGDFTPSQ</sequence>
<dbReference type="InterPro" id="IPR007219">
    <property type="entry name" value="XnlR_reg_dom"/>
</dbReference>
<keyword evidence="1" id="KW-0539">Nucleus</keyword>
<dbReference type="CDD" id="cd12148">
    <property type="entry name" value="fungal_TF_MHR"/>
    <property type="match status" value="1"/>
</dbReference>
<evidence type="ECO:0000256" key="1">
    <source>
        <dbReference type="ARBA" id="ARBA00023242"/>
    </source>
</evidence>
<dbReference type="PANTHER" id="PTHR46910:SF23">
    <property type="entry name" value="THIAMINE REPRESSIBLE GENES REGULATORY PROTEIN THI1"/>
    <property type="match status" value="1"/>
</dbReference>
<evidence type="ECO:0000313" key="4">
    <source>
        <dbReference type="Proteomes" id="UP001345691"/>
    </source>
</evidence>
<accession>A0ABR0IY69</accession>
<name>A0ABR0IY69_9EURO</name>
<dbReference type="EMBL" id="JAVRRF010000034">
    <property type="protein sequence ID" value="KAK5051307.1"/>
    <property type="molecule type" value="Genomic_DNA"/>
</dbReference>
<comment type="caution">
    <text evidence="3">The sequence shown here is derived from an EMBL/GenBank/DDBJ whole genome shotgun (WGS) entry which is preliminary data.</text>
</comment>
<keyword evidence="4" id="KW-1185">Reference proteome</keyword>
<protein>
    <recommendedName>
        <fullName evidence="2">Xylanolytic transcriptional activator regulatory domain-containing protein</fullName>
    </recommendedName>
</protein>
<feature type="domain" description="Xylanolytic transcriptional activator regulatory" evidence="2">
    <location>
        <begin position="283"/>
        <end position="357"/>
    </location>
</feature>
<dbReference type="InterPro" id="IPR050987">
    <property type="entry name" value="AtrR-like"/>
</dbReference>
<dbReference type="PANTHER" id="PTHR46910">
    <property type="entry name" value="TRANSCRIPTION FACTOR PDR1"/>
    <property type="match status" value="1"/>
</dbReference>